<evidence type="ECO:0000313" key="1">
    <source>
        <dbReference type="EMBL" id="KOO24804.1"/>
    </source>
</evidence>
<sequence length="181" mass="19870">MVHEAVKRAAAMSTQSAVEDMLEKICDADADGKEGRGDEGLWMSELDVSKQGQKLVLSHIGPGNCRRECRTIAKACDQVMEKVDADELVELLREKKSAGTTAQRVCTKMANVCKKGKEPVRPEGKVRKNEIFSPRMNTKDDELEKLLAGMPAMPGMTMMKGSDLDLGDGTVDEIDQLKDEV</sequence>
<gene>
    <name evidence="1" type="ORF">Ctob_005961</name>
</gene>
<dbReference type="PANTHER" id="PTHR36058">
    <property type="entry name" value="NUCLEOPHOSMIN"/>
    <property type="match status" value="1"/>
</dbReference>
<proteinExistence type="predicted"/>
<dbReference type="OrthoDB" id="202851at2759"/>
<reference evidence="2" key="1">
    <citation type="journal article" date="2015" name="PLoS Genet.">
        <title>Genome Sequence and Transcriptome Analyses of Chrysochromulina tobin: Metabolic Tools for Enhanced Algal Fitness in the Prominent Order Prymnesiales (Haptophyceae).</title>
        <authorList>
            <person name="Hovde B.T."/>
            <person name="Deodato C.R."/>
            <person name="Hunsperger H.M."/>
            <person name="Ryken S.A."/>
            <person name="Yost W."/>
            <person name="Jha R.K."/>
            <person name="Patterson J."/>
            <person name="Monnat R.J. Jr."/>
            <person name="Barlow S.B."/>
            <person name="Starkenburg S.R."/>
            <person name="Cattolico R.A."/>
        </authorList>
    </citation>
    <scope>NUCLEOTIDE SEQUENCE</scope>
    <source>
        <strain evidence="2">CCMP291</strain>
    </source>
</reference>
<dbReference type="AlphaFoldDB" id="A0A0M0JDY1"/>
<evidence type="ECO:0008006" key="3">
    <source>
        <dbReference type="Google" id="ProtNLM"/>
    </source>
</evidence>
<protein>
    <recommendedName>
        <fullName evidence="3">Saposin B-type domain-containing protein</fullName>
    </recommendedName>
</protein>
<dbReference type="Proteomes" id="UP000037460">
    <property type="component" value="Unassembled WGS sequence"/>
</dbReference>
<keyword evidence="2" id="KW-1185">Reference proteome</keyword>
<organism evidence="1 2">
    <name type="scientific">Chrysochromulina tobinii</name>
    <dbReference type="NCBI Taxonomy" id="1460289"/>
    <lineage>
        <taxon>Eukaryota</taxon>
        <taxon>Haptista</taxon>
        <taxon>Haptophyta</taxon>
        <taxon>Prymnesiophyceae</taxon>
        <taxon>Prymnesiales</taxon>
        <taxon>Chrysochromulinaceae</taxon>
        <taxon>Chrysochromulina</taxon>
    </lineage>
</organism>
<dbReference type="EMBL" id="JWZX01003052">
    <property type="protein sequence ID" value="KOO24804.1"/>
    <property type="molecule type" value="Genomic_DNA"/>
</dbReference>
<name>A0A0M0JDY1_9EUKA</name>
<comment type="caution">
    <text evidence="1">The sequence shown here is derived from an EMBL/GenBank/DDBJ whole genome shotgun (WGS) entry which is preliminary data.</text>
</comment>
<dbReference type="PANTHER" id="PTHR36058:SF1">
    <property type="entry name" value="NUCLEOPHOSMIN"/>
    <property type="match status" value="1"/>
</dbReference>
<accession>A0A0M0JDY1</accession>
<evidence type="ECO:0000313" key="2">
    <source>
        <dbReference type="Proteomes" id="UP000037460"/>
    </source>
</evidence>